<evidence type="ECO:0000256" key="5">
    <source>
        <dbReference type="ARBA" id="ARBA00022777"/>
    </source>
</evidence>
<evidence type="ECO:0000256" key="6">
    <source>
        <dbReference type="ARBA" id="ARBA00022840"/>
    </source>
</evidence>
<sequence length="300" mass="34033">MERLEIPGYQIKGVLGKGAMSTVYLAVQRSLNRPVALKVLAPKLVGDSTFHKRFIKEGLIVAKLTHPNIVTIYDIDNYKDYYYMAMEHLEARTLKDRIQDGLTPEQAKTYLCQIARALGYAHQNNCIHRDIKPANILFRDKETAVLSDFGIAKNLEDKTQLTAVGWRVGTPNYMSPEQALGQPLDARCDLYSLGILFYEMLTGKRPYQGRDAMETALMHVQAPLPELPQSLDHFQPIINRLLEKRPKARCSSAEELLNLIETVKPKPQSTAFSIKHWLPWVIATVVLIAVVIAHSWLNQR</sequence>
<feature type="transmembrane region" description="Helical" evidence="8">
    <location>
        <begin position="277"/>
        <end position="297"/>
    </location>
</feature>
<keyword evidence="4 7" id="KW-0547">Nucleotide-binding</keyword>
<dbReference type="PANTHER" id="PTHR43289:SF6">
    <property type="entry name" value="SERINE_THREONINE-PROTEIN KINASE NEKL-3"/>
    <property type="match status" value="1"/>
</dbReference>
<dbReference type="Gene3D" id="1.10.510.10">
    <property type="entry name" value="Transferase(Phosphotransferase) domain 1"/>
    <property type="match status" value="1"/>
</dbReference>
<protein>
    <recommendedName>
        <fullName evidence="1">non-specific serine/threonine protein kinase</fullName>
        <ecNumber evidence="1">2.7.11.1</ecNumber>
    </recommendedName>
</protein>
<evidence type="ECO:0000256" key="3">
    <source>
        <dbReference type="ARBA" id="ARBA00022679"/>
    </source>
</evidence>
<evidence type="ECO:0000256" key="8">
    <source>
        <dbReference type="SAM" id="Phobius"/>
    </source>
</evidence>
<dbReference type="GO" id="GO:0004674">
    <property type="term" value="F:protein serine/threonine kinase activity"/>
    <property type="evidence" value="ECO:0007669"/>
    <property type="project" value="UniProtKB-KW"/>
</dbReference>
<dbReference type="EC" id="2.7.11.1" evidence="1"/>
<accession>A0A2G6PG81</accession>
<keyword evidence="8" id="KW-0812">Transmembrane</keyword>
<evidence type="ECO:0000313" key="11">
    <source>
        <dbReference type="Proteomes" id="UP000229278"/>
    </source>
</evidence>
<dbReference type="GO" id="GO:0005524">
    <property type="term" value="F:ATP binding"/>
    <property type="evidence" value="ECO:0007669"/>
    <property type="project" value="UniProtKB-UniRule"/>
</dbReference>
<dbReference type="PANTHER" id="PTHR43289">
    <property type="entry name" value="MITOGEN-ACTIVATED PROTEIN KINASE KINASE KINASE 20-RELATED"/>
    <property type="match status" value="1"/>
</dbReference>
<dbReference type="FunFam" id="1.10.510.10:FF:000021">
    <property type="entry name" value="Serine/threonine protein kinase"/>
    <property type="match status" value="1"/>
</dbReference>
<dbReference type="AlphaFoldDB" id="A0A2G6PG81"/>
<dbReference type="InterPro" id="IPR017441">
    <property type="entry name" value="Protein_kinase_ATP_BS"/>
</dbReference>
<evidence type="ECO:0000256" key="2">
    <source>
        <dbReference type="ARBA" id="ARBA00022527"/>
    </source>
</evidence>
<gene>
    <name evidence="10" type="ORF">CSA09_01650</name>
</gene>
<dbReference type="InterPro" id="IPR000719">
    <property type="entry name" value="Prot_kinase_dom"/>
</dbReference>
<proteinExistence type="predicted"/>
<dbReference type="CDD" id="cd14014">
    <property type="entry name" value="STKc_PknB_like"/>
    <property type="match status" value="1"/>
</dbReference>
<dbReference type="InterPro" id="IPR011009">
    <property type="entry name" value="Kinase-like_dom_sf"/>
</dbReference>
<evidence type="ECO:0000313" key="10">
    <source>
        <dbReference type="EMBL" id="PIE83573.1"/>
    </source>
</evidence>
<dbReference type="SMART" id="SM00220">
    <property type="entry name" value="S_TKc"/>
    <property type="match status" value="1"/>
</dbReference>
<feature type="binding site" evidence="7">
    <location>
        <position position="38"/>
    </location>
    <ligand>
        <name>ATP</name>
        <dbReference type="ChEBI" id="CHEBI:30616"/>
    </ligand>
</feature>
<keyword evidence="8" id="KW-1133">Transmembrane helix</keyword>
<comment type="caution">
    <text evidence="10">The sequence shown here is derived from an EMBL/GenBank/DDBJ whole genome shotgun (WGS) entry which is preliminary data.</text>
</comment>
<keyword evidence="3" id="KW-0808">Transferase</keyword>
<keyword evidence="5" id="KW-0418">Kinase</keyword>
<keyword evidence="2" id="KW-0723">Serine/threonine-protein kinase</keyword>
<dbReference type="Pfam" id="PF00069">
    <property type="entry name" value="Pkinase"/>
    <property type="match status" value="1"/>
</dbReference>
<dbReference type="PROSITE" id="PS00108">
    <property type="entry name" value="PROTEIN_KINASE_ST"/>
    <property type="match status" value="1"/>
</dbReference>
<evidence type="ECO:0000259" key="9">
    <source>
        <dbReference type="PROSITE" id="PS50011"/>
    </source>
</evidence>
<dbReference type="PROSITE" id="PS00107">
    <property type="entry name" value="PROTEIN_KINASE_ATP"/>
    <property type="match status" value="1"/>
</dbReference>
<keyword evidence="6 7" id="KW-0067">ATP-binding</keyword>
<keyword evidence="8" id="KW-0472">Membrane</keyword>
<organism evidence="10 11">
    <name type="scientific">Candidatus Contendibacter odensensis</name>
    <dbReference type="NCBI Taxonomy" id="1400860"/>
    <lineage>
        <taxon>Bacteria</taxon>
        <taxon>Pseudomonadati</taxon>
        <taxon>Pseudomonadota</taxon>
        <taxon>Gammaproteobacteria</taxon>
        <taxon>Candidatus Competibacteraceae</taxon>
        <taxon>Candidatus Contendibacter</taxon>
    </lineage>
</organism>
<dbReference type="Proteomes" id="UP000229278">
    <property type="component" value="Unassembled WGS sequence"/>
</dbReference>
<evidence type="ECO:0000256" key="4">
    <source>
        <dbReference type="ARBA" id="ARBA00022741"/>
    </source>
</evidence>
<reference evidence="10 11" key="1">
    <citation type="submission" date="2017-10" db="EMBL/GenBank/DDBJ databases">
        <title>Novel microbial diversity and functional potential in the marine mammal oral microbiome.</title>
        <authorList>
            <person name="Dudek N.K."/>
            <person name="Sun C.L."/>
            <person name="Burstein D."/>
            <person name="Kantor R.S."/>
            <person name="Aliaga Goltsman D.S."/>
            <person name="Bik E.M."/>
            <person name="Thomas B.C."/>
            <person name="Banfield J.F."/>
            <person name="Relman D.A."/>
        </authorList>
    </citation>
    <scope>NUCLEOTIDE SEQUENCE [LARGE SCALE GENOMIC DNA]</scope>
    <source>
        <strain evidence="10">DOLJORAL78_50_517</strain>
    </source>
</reference>
<dbReference type="Gene3D" id="3.30.200.20">
    <property type="entry name" value="Phosphorylase Kinase, domain 1"/>
    <property type="match status" value="1"/>
</dbReference>
<evidence type="ECO:0000256" key="7">
    <source>
        <dbReference type="PROSITE-ProRule" id="PRU10141"/>
    </source>
</evidence>
<dbReference type="InterPro" id="IPR008271">
    <property type="entry name" value="Ser/Thr_kinase_AS"/>
</dbReference>
<dbReference type="SUPFAM" id="SSF56112">
    <property type="entry name" value="Protein kinase-like (PK-like)"/>
    <property type="match status" value="1"/>
</dbReference>
<name>A0A2G6PG81_9GAMM</name>
<feature type="domain" description="Protein kinase" evidence="9">
    <location>
        <begin position="9"/>
        <end position="263"/>
    </location>
</feature>
<dbReference type="EMBL" id="PDTV01000004">
    <property type="protein sequence ID" value="PIE83573.1"/>
    <property type="molecule type" value="Genomic_DNA"/>
</dbReference>
<evidence type="ECO:0000256" key="1">
    <source>
        <dbReference type="ARBA" id="ARBA00012513"/>
    </source>
</evidence>
<dbReference type="PROSITE" id="PS50011">
    <property type="entry name" value="PROTEIN_KINASE_DOM"/>
    <property type="match status" value="1"/>
</dbReference>